<reference evidence="7 8" key="1">
    <citation type="submission" date="2018-05" db="EMBL/GenBank/DDBJ databases">
        <title>Complete Genome Sequence of Methylobacterium sp. 17Sr1-43.</title>
        <authorList>
            <person name="Srinivasan S."/>
        </authorList>
    </citation>
    <scope>NUCLEOTIDE SEQUENCE [LARGE SCALE GENOMIC DNA]</scope>
    <source>
        <strain evidence="7 8">17Sr1-43</strain>
    </source>
</reference>
<dbReference type="InterPro" id="IPR027278">
    <property type="entry name" value="ACCD_DCysDesulf"/>
</dbReference>
<dbReference type="GO" id="GO:0019148">
    <property type="term" value="F:D-cysteine desulfhydrase activity"/>
    <property type="evidence" value="ECO:0007669"/>
    <property type="project" value="TreeGrafter"/>
</dbReference>
<comment type="cofactor">
    <cofactor evidence="1">
        <name>pyridoxal 5'-phosphate</name>
        <dbReference type="ChEBI" id="CHEBI:597326"/>
    </cofactor>
</comment>
<evidence type="ECO:0000256" key="3">
    <source>
        <dbReference type="ARBA" id="ARBA00022898"/>
    </source>
</evidence>
<dbReference type="PANTHER" id="PTHR43780:SF2">
    <property type="entry name" value="1-AMINOCYCLOPROPANE-1-CARBOXYLATE DEAMINASE-RELATED"/>
    <property type="match status" value="1"/>
</dbReference>
<gene>
    <name evidence="7" type="ORF">DK427_02200</name>
</gene>
<dbReference type="InterPro" id="IPR036052">
    <property type="entry name" value="TrpB-like_PALP_sf"/>
</dbReference>
<accession>A0A2U8VM44</accession>
<evidence type="ECO:0000256" key="5">
    <source>
        <dbReference type="PIRSR" id="PIRSR006278-2"/>
    </source>
</evidence>
<dbReference type="Gene3D" id="3.40.50.1100">
    <property type="match status" value="2"/>
</dbReference>
<sequence length="343" mass="35541">MADLDLARFPRLPLLGLPTPIEPLAGLTRQLGDALNGVRLFVKRDDLAGFGGGGNKLRKLEFLLGAARQEGADTAITVGALQSNHARLTAAASARSGLACELFLTRSVPREQEAYRRNGNRLLDDLFGASVHELPREADNLAAAQARAEALKAEGRRAYVFPAGGSSPVGCLGYAACAAELLGQAEAMGLDLAQIVVPNGSAGTHAGLAAGLAATGRNPRLAKSYAVLAEAEQAFAETLEKANATLDLIKPGARIAADGIVLDGAHRGPGYGIPTDAMREAVRLMARTEGMLLDPVYSGKAFAGLLHDIRAGLYPAGSAVLFVMTGGVPGLFAYPDAFSDASE</sequence>
<keyword evidence="8" id="KW-1185">Reference proteome</keyword>
<dbReference type="Proteomes" id="UP000246058">
    <property type="component" value="Chromosome"/>
</dbReference>
<organism evidence="7 8">
    <name type="scientific">Methylobacterium radiodurans</name>
    <dbReference type="NCBI Taxonomy" id="2202828"/>
    <lineage>
        <taxon>Bacteria</taxon>
        <taxon>Pseudomonadati</taxon>
        <taxon>Pseudomonadota</taxon>
        <taxon>Alphaproteobacteria</taxon>
        <taxon>Hyphomicrobiales</taxon>
        <taxon>Methylobacteriaceae</taxon>
        <taxon>Methylobacterium</taxon>
    </lineage>
</organism>
<proteinExistence type="inferred from homology"/>
<evidence type="ECO:0000256" key="1">
    <source>
        <dbReference type="ARBA" id="ARBA00001933"/>
    </source>
</evidence>
<evidence type="ECO:0000256" key="2">
    <source>
        <dbReference type="ARBA" id="ARBA00008639"/>
    </source>
</evidence>
<evidence type="ECO:0000313" key="8">
    <source>
        <dbReference type="Proteomes" id="UP000246058"/>
    </source>
</evidence>
<dbReference type="PANTHER" id="PTHR43780">
    <property type="entry name" value="1-AMINOCYCLOPROPANE-1-CARBOXYLATE DEAMINASE-RELATED"/>
    <property type="match status" value="1"/>
</dbReference>
<dbReference type="AlphaFoldDB" id="A0A2U8VM44"/>
<dbReference type="InterPro" id="IPR001926">
    <property type="entry name" value="TrpB-like_PALP"/>
</dbReference>
<dbReference type="Pfam" id="PF00291">
    <property type="entry name" value="PALP"/>
    <property type="match status" value="1"/>
</dbReference>
<evidence type="ECO:0000256" key="4">
    <source>
        <dbReference type="PIRSR" id="PIRSR006278-1"/>
    </source>
</evidence>
<comment type="similarity">
    <text evidence="2">Belongs to the ACC deaminase/D-cysteine desulfhydrase family.</text>
</comment>
<dbReference type="PIRSF" id="PIRSF006278">
    <property type="entry name" value="ACCD_DCysDesulf"/>
    <property type="match status" value="1"/>
</dbReference>
<keyword evidence="3 5" id="KW-0663">Pyridoxal phosphate</keyword>
<dbReference type="EMBL" id="CP029551">
    <property type="protein sequence ID" value="AWN34694.1"/>
    <property type="molecule type" value="Genomic_DNA"/>
</dbReference>
<dbReference type="SUPFAM" id="SSF53686">
    <property type="entry name" value="Tryptophan synthase beta subunit-like PLP-dependent enzymes"/>
    <property type="match status" value="1"/>
</dbReference>
<feature type="active site" description="Nucleophile" evidence="4">
    <location>
        <position position="83"/>
    </location>
</feature>
<dbReference type="OrthoDB" id="9801249at2"/>
<dbReference type="KEGG" id="meti:DK427_02200"/>
<name>A0A2U8VM44_9HYPH</name>
<evidence type="ECO:0000259" key="6">
    <source>
        <dbReference type="Pfam" id="PF00291"/>
    </source>
</evidence>
<evidence type="ECO:0000313" key="7">
    <source>
        <dbReference type="EMBL" id="AWN34694.1"/>
    </source>
</evidence>
<feature type="domain" description="Tryptophan synthase beta chain-like PALP" evidence="6">
    <location>
        <begin position="16"/>
        <end position="326"/>
    </location>
</feature>
<feature type="modified residue" description="N6-(pyridoxal phosphate)lysine" evidence="5">
    <location>
        <position position="56"/>
    </location>
</feature>
<protein>
    <submittedName>
        <fullName evidence="7">D-cysteine desulfhydrase</fullName>
    </submittedName>
</protein>
<dbReference type="RefSeq" id="WP_109949830.1">
    <property type="nucleotide sequence ID" value="NZ_CP029551.1"/>
</dbReference>